<dbReference type="GO" id="GO:0005509">
    <property type="term" value="F:calcium ion binding"/>
    <property type="evidence" value="ECO:0007669"/>
    <property type="project" value="TreeGrafter"/>
</dbReference>
<dbReference type="PRINTS" id="PR01790">
    <property type="entry name" value="SMP30FAMILY"/>
</dbReference>
<dbReference type="Proteomes" id="UP000613160">
    <property type="component" value="Unassembled WGS sequence"/>
</dbReference>
<feature type="binding site" evidence="3">
    <location>
        <position position="105"/>
    </location>
    <ligand>
        <name>substrate</name>
    </ligand>
</feature>
<accession>A0A916XVJ7</accession>
<name>A0A916XVJ7_9HYPH</name>
<dbReference type="PANTHER" id="PTHR10907:SF47">
    <property type="entry name" value="REGUCALCIN"/>
    <property type="match status" value="1"/>
</dbReference>
<dbReference type="InterPro" id="IPR011042">
    <property type="entry name" value="6-blade_b-propeller_TolB-like"/>
</dbReference>
<keyword evidence="3" id="KW-0479">Metal-binding</keyword>
<evidence type="ECO:0000313" key="5">
    <source>
        <dbReference type="EMBL" id="GGD15051.1"/>
    </source>
</evidence>
<dbReference type="InterPro" id="IPR013658">
    <property type="entry name" value="SGL"/>
</dbReference>
<evidence type="ECO:0000256" key="1">
    <source>
        <dbReference type="ARBA" id="ARBA00008853"/>
    </source>
</evidence>
<reference evidence="5" key="1">
    <citation type="journal article" date="2014" name="Int. J. Syst. Evol. Microbiol.">
        <title>Complete genome sequence of Corynebacterium casei LMG S-19264T (=DSM 44701T), isolated from a smear-ripened cheese.</title>
        <authorList>
            <consortium name="US DOE Joint Genome Institute (JGI-PGF)"/>
            <person name="Walter F."/>
            <person name="Albersmeier A."/>
            <person name="Kalinowski J."/>
            <person name="Ruckert C."/>
        </authorList>
    </citation>
    <scope>NUCLEOTIDE SEQUENCE</scope>
    <source>
        <strain evidence="5">CGMCC 1.15493</strain>
    </source>
</reference>
<dbReference type="AlphaFoldDB" id="A0A916XVJ7"/>
<dbReference type="GO" id="GO:0004341">
    <property type="term" value="F:gluconolactonase activity"/>
    <property type="evidence" value="ECO:0007669"/>
    <property type="project" value="TreeGrafter"/>
</dbReference>
<feature type="binding site" evidence="3">
    <location>
        <position position="201"/>
    </location>
    <ligand>
        <name>a divalent metal cation</name>
        <dbReference type="ChEBI" id="CHEBI:60240"/>
    </ligand>
</feature>
<proteinExistence type="inferred from homology"/>
<feature type="active site" description="Proton donor/acceptor" evidence="2">
    <location>
        <position position="201"/>
    </location>
</feature>
<comment type="cofactor">
    <cofactor evidence="3">
        <name>Zn(2+)</name>
        <dbReference type="ChEBI" id="CHEBI:29105"/>
    </cofactor>
    <text evidence="3">Binds 1 divalent metal cation per subunit.</text>
</comment>
<feature type="binding site" evidence="3">
    <location>
        <position position="150"/>
    </location>
    <ligand>
        <name>a divalent metal cation</name>
        <dbReference type="ChEBI" id="CHEBI:60240"/>
    </ligand>
</feature>
<keyword evidence="3" id="KW-0862">Zinc</keyword>
<dbReference type="EMBL" id="BMJJ01000003">
    <property type="protein sequence ID" value="GGD15051.1"/>
    <property type="molecule type" value="Genomic_DNA"/>
</dbReference>
<dbReference type="PANTHER" id="PTHR10907">
    <property type="entry name" value="REGUCALCIN"/>
    <property type="match status" value="1"/>
</dbReference>
<dbReference type="Pfam" id="PF08450">
    <property type="entry name" value="SGL"/>
    <property type="match status" value="1"/>
</dbReference>
<protein>
    <submittedName>
        <fullName evidence="5">Gluconolaconase</fullName>
    </submittedName>
</protein>
<evidence type="ECO:0000313" key="6">
    <source>
        <dbReference type="Proteomes" id="UP000613160"/>
    </source>
</evidence>
<dbReference type="SUPFAM" id="SSF63829">
    <property type="entry name" value="Calcium-dependent phosphotriesterase"/>
    <property type="match status" value="1"/>
</dbReference>
<reference evidence="5" key="2">
    <citation type="submission" date="2020-09" db="EMBL/GenBank/DDBJ databases">
        <authorList>
            <person name="Sun Q."/>
            <person name="Zhou Y."/>
        </authorList>
    </citation>
    <scope>NUCLEOTIDE SEQUENCE</scope>
    <source>
        <strain evidence="5">CGMCC 1.15493</strain>
    </source>
</reference>
<dbReference type="GO" id="GO:0019853">
    <property type="term" value="P:L-ascorbic acid biosynthetic process"/>
    <property type="evidence" value="ECO:0007669"/>
    <property type="project" value="TreeGrafter"/>
</dbReference>
<keyword evidence="6" id="KW-1185">Reference proteome</keyword>
<feature type="binding site" evidence="3">
    <location>
        <position position="103"/>
    </location>
    <ligand>
        <name>substrate</name>
    </ligand>
</feature>
<feature type="domain" description="SMP-30/Gluconolactonase/LRE-like region" evidence="4">
    <location>
        <begin position="18"/>
        <end position="260"/>
    </location>
</feature>
<organism evidence="5 6">
    <name type="scientific">Aureimonas glaciei</name>
    <dbReference type="NCBI Taxonomy" id="1776957"/>
    <lineage>
        <taxon>Bacteria</taxon>
        <taxon>Pseudomonadati</taxon>
        <taxon>Pseudomonadota</taxon>
        <taxon>Alphaproteobacteria</taxon>
        <taxon>Hyphomicrobiales</taxon>
        <taxon>Aurantimonadaceae</taxon>
        <taxon>Aureimonas</taxon>
    </lineage>
</organism>
<comment type="caution">
    <text evidence="5">The sequence shown here is derived from an EMBL/GenBank/DDBJ whole genome shotgun (WGS) entry which is preliminary data.</text>
</comment>
<sequence>MIPEPMATTALDGPACLLGEGPAYDAATDTAWWFDILGRTLFEHAFSTGATRAHALPFMASQLSVIDDTRQLIFAESGLYVREIGTGRLTLHTVIEESDAATRCNDGRVHPSGALWMGTMGKEGEEGLGALYWFHRGEVRQLYRGISIPNAICFSPDGATAYFTDTPTGRLMRVPTDPATGLPQGDPTIFHDSHAANGGPDGAVVDAEGCLWNARWGGGRIDVYGPDGGQLRSIALPVSQPTCPLFIGASADRLLVTSARQGVKVGAEPDAGRTLLLDLAVRGRHDARVMVA</sequence>
<dbReference type="RefSeq" id="WP_244639963.1">
    <property type="nucleotide sequence ID" value="NZ_BMJJ01000003.1"/>
</dbReference>
<dbReference type="Gene3D" id="2.120.10.30">
    <property type="entry name" value="TolB, C-terminal domain"/>
    <property type="match status" value="1"/>
</dbReference>
<feature type="binding site" evidence="3">
    <location>
        <position position="20"/>
    </location>
    <ligand>
        <name>a divalent metal cation</name>
        <dbReference type="ChEBI" id="CHEBI:60240"/>
    </ligand>
</feature>
<gene>
    <name evidence="5" type="ORF">GCM10011335_17300</name>
</gene>
<feature type="binding site" evidence="3">
    <location>
        <position position="123"/>
    </location>
    <ligand>
        <name>substrate</name>
    </ligand>
</feature>
<evidence type="ECO:0000259" key="4">
    <source>
        <dbReference type="Pfam" id="PF08450"/>
    </source>
</evidence>
<evidence type="ECO:0000256" key="3">
    <source>
        <dbReference type="PIRSR" id="PIRSR605511-2"/>
    </source>
</evidence>
<evidence type="ECO:0000256" key="2">
    <source>
        <dbReference type="PIRSR" id="PIRSR605511-1"/>
    </source>
</evidence>
<dbReference type="InterPro" id="IPR005511">
    <property type="entry name" value="SMP-30"/>
</dbReference>
<comment type="similarity">
    <text evidence="1">Belongs to the SMP-30/CGR1 family.</text>
</comment>